<dbReference type="AlphaFoldDB" id="A0A4Z2GLC6"/>
<comment type="caution">
    <text evidence="2">The sequence shown here is derived from an EMBL/GenBank/DDBJ whole genome shotgun (WGS) entry which is preliminary data.</text>
</comment>
<protein>
    <submittedName>
        <fullName evidence="2">Uncharacterized protein</fullName>
    </submittedName>
</protein>
<evidence type="ECO:0000256" key="1">
    <source>
        <dbReference type="SAM" id="MobiDB-lite"/>
    </source>
</evidence>
<feature type="region of interest" description="Disordered" evidence="1">
    <location>
        <begin position="95"/>
        <end position="119"/>
    </location>
</feature>
<keyword evidence="3" id="KW-1185">Reference proteome</keyword>
<organism evidence="2 3">
    <name type="scientific">Liparis tanakae</name>
    <name type="common">Tanaka's snailfish</name>
    <dbReference type="NCBI Taxonomy" id="230148"/>
    <lineage>
        <taxon>Eukaryota</taxon>
        <taxon>Metazoa</taxon>
        <taxon>Chordata</taxon>
        <taxon>Craniata</taxon>
        <taxon>Vertebrata</taxon>
        <taxon>Euteleostomi</taxon>
        <taxon>Actinopterygii</taxon>
        <taxon>Neopterygii</taxon>
        <taxon>Teleostei</taxon>
        <taxon>Neoteleostei</taxon>
        <taxon>Acanthomorphata</taxon>
        <taxon>Eupercaria</taxon>
        <taxon>Perciformes</taxon>
        <taxon>Cottioidei</taxon>
        <taxon>Cottales</taxon>
        <taxon>Liparidae</taxon>
        <taxon>Liparis</taxon>
    </lineage>
</organism>
<dbReference type="EMBL" id="SRLO01000499">
    <property type="protein sequence ID" value="TNN54020.1"/>
    <property type="molecule type" value="Genomic_DNA"/>
</dbReference>
<evidence type="ECO:0000313" key="3">
    <source>
        <dbReference type="Proteomes" id="UP000314294"/>
    </source>
</evidence>
<evidence type="ECO:0000313" key="2">
    <source>
        <dbReference type="EMBL" id="TNN54020.1"/>
    </source>
</evidence>
<name>A0A4Z2GLC6_9TELE</name>
<reference evidence="2 3" key="1">
    <citation type="submission" date="2019-03" db="EMBL/GenBank/DDBJ databases">
        <title>First draft genome of Liparis tanakae, snailfish: a comprehensive survey of snailfish specific genes.</title>
        <authorList>
            <person name="Kim W."/>
            <person name="Song I."/>
            <person name="Jeong J.-H."/>
            <person name="Kim D."/>
            <person name="Kim S."/>
            <person name="Ryu S."/>
            <person name="Song J.Y."/>
            <person name="Lee S.K."/>
        </authorList>
    </citation>
    <scope>NUCLEOTIDE SEQUENCE [LARGE SCALE GENOMIC DNA]</scope>
    <source>
        <tissue evidence="2">Muscle</tissue>
    </source>
</reference>
<proteinExistence type="predicted"/>
<dbReference type="Proteomes" id="UP000314294">
    <property type="component" value="Unassembled WGS sequence"/>
</dbReference>
<gene>
    <name evidence="2" type="ORF">EYF80_035788</name>
</gene>
<accession>A0A4Z2GLC6</accession>
<sequence length="119" mass="13272">MTPKQTLIWDHFTLLQTSNRLTGDAFQLVSRNKLPQHSGDHDKLRPVRIYLDSEEQPAQVGHLLFGAFVVSTQVQAVSFSGAQFELGGDTVAQPDLPMPRSLCRQPGASWSLGRDSRKR</sequence>